<dbReference type="HOGENOM" id="CLU_660165_0_0_10"/>
<protein>
    <submittedName>
        <fullName evidence="1">Uncharacterized protein</fullName>
    </submittedName>
</protein>
<proteinExistence type="predicted"/>
<dbReference type="AlphaFoldDB" id="F4KVM2"/>
<dbReference type="EMBL" id="CP002691">
    <property type="protein sequence ID" value="AEE52479.1"/>
    <property type="molecule type" value="Genomic_DNA"/>
</dbReference>
<organism evidence="1 2">
    <name type="scientific">Haliscomenobacter hydrossis (strain ATCC 27775 / DSM 1100 / LMG 10767 / O)</name>
    <dbReference type="NCBI Taxonomy" id="760192"/>
    <lineage>
        <taxon>Bacteria</taxon>
        <taxon>Pseudomonadati</taxon>
        <taxon>Bacteroidota</taxon>
        <taxon>Saprospiria</taxon>
        <taxon>Saprospirales</taxon>
        <taxon>Haliscomenobacteraceae</taxon>
        <taxon>Haliscomenobacter</taxon>
    </lineage>
</organism>
<accession>F4KVM2</accession>
<sequence length="416" mass="47247">MISQINRTEFCLQDVTQPFQPPRALQVGAIGFNFLQHKRCILATPKCFFTTTTRRRDVLLRTTRRKRRVFGARSAKNVVSSCRRGEKNKQRSCAKALSLELIEPAIRSTESWNKAKISIKILLLFFFFHLHSTLSFAQDHYWWANNVGWDGQRFWGDYIIRAPRFLGPNALPIPRLGNGRVPNEHSFAFSGNSHVATGDLTHNLALTGTYNLVPDVISFELYWVPVEHFTLTHEIKTERKTFHVFYNRRWASGDVYLHTLIQILKAEKHPLDLALRIGYRFPSSTMVGMARFTDAAGYYLDLSFGKKLIDGSLKLSLNGMGGIFVWQINQNAQNQNDAPLFGLGLNLEGKKWALSPVFRGYTGYLNNGDRPLALGLNGQIDLSNKWQLFGGVQKGFGDLLYNSIELGSKLRFNSAP</sequence>
<gene>
    <name evidence="1" type="ordered locus">Halhy_4643</name>
</gene>
<dbReference type="STRING" id="760192.Halhy_4643"/>
<reference evidence="1 2" key="1">
    <citation type="journal article" date="2011" name="Stand. Genomic Sci.">
        <title>Complete genome sequence of Haliscomenobacter hydrossis type strain (O).</title>
        <authorList>
            <consortium name="US DOE Joint Genome Institute (JGI-PGF)"/>
            <person name="Daligault H."/>
            <person name="Lapidus A."/>
            <person name="Zeytun A."/>
            <person name="Nolan M."/>
            <person name="Lucas S."/>
            <person name="Del Rio T.G."/>
            <person name="Tice H."/>
            <person name="Cheng J.F."/>
            <person name="Tapia R."/>
            <person name="Han C."/>
            <person name="Goodwin L."/>
            <person name="Pitluck S."/>
            <person name="Liolios K."/>
            <person name="Pagani I."/>
            <person name="Ivanova N."/>
            <person name="Huntemann M."/>
            <person name="Mavromatis K."/>
            <person name="Mikhailova N."/>
            <person name="Pati A."/>
            <person name="Chen A."/>
            <person name="Palaniappan K."/>
            <person name="Land M."/>
            <person name="Hauser L."/>
            <person name="Brambilla E.M."/>
            <person name="Rohde M."/>
            <person name="Verbarg S."/>
            <person name="Goker M."/>
            <person name="Bristow J."/>
            <person name="Eisen J.A."/>
            <person name="Markowitz V."/>
            <person name="Hugenholtz P."/>
            <person name="Kyrpides N.C."/>
            <person name="Klenk H.P."/>
            <person name="Woyke T."/>
        </authorList>
    </citation>
    <scope>NUCLEOTIDE SEQUENCE [LARGE SCALE GENOMIC DNA]</scope>
    <source>
        <strain evidence="2">ATCC 27775 / DSM 1100 / LMG 10767 / O</strain>
    </source>
</reference>
<evidence type="ECO:0000313" key="2">
    <source>
        <dbReference type="Proteomes" id="UP000008461"/>
    </source>
</evidence>
<dbReference type="eggNOG" id="COG1858">
    <property type="taxonomic scope" value="Bacteria"/>
</dbReference>
<keyword evidence="2" id="KW-1185">Reference proteome</keyword>
<dbReference type="KEGG" id="hhy:Halhy_4643"/>
<name>F4KVM2_HALH1</name>
<dbReference type="Proteomes" id="UP000008461">
    <property type="component" value="Chromosome"/>
</dbReference>
<evidence type="ECO:0000313" key="1">
    <source>
        <dbReference type="EMBL" id="AEE52479.1"/>
    </source>
</evidence>
<reference key="2">
    <citation type="submission" date="2011-04" db="EMBL/GenBank/DDBJ databases">
        <title>Complete sequence of chromosome of Haliscomenobacter hydrossis DSM 1100.</title>
        <authorList>
            <consortium name="US DOE Joint Genome Institute (JGI-PGF)"/>
            <person name="Lucas S."/>
            <person name="Han J."/>
            <person name="Lapidus A."/>
            <person name="Bruce D."/>
            <person name="Goodwin L."/>
            <person name="Pitluck S."/>
            <person name="Peters L."/>
            <person name="Kyrpides N."/>
            <person name="Mavromatis K."/>
            <person name="Ivanova N."/>
            <person name="Ovchinnikova G."/>
            <person name="Pagani I."/>
            <person name="Daligault H."/>
            <person name="Detter J.C."/>
            <person name="Han C."/>
            <person name="Land M."/>
            <person name="Hauser L."/>
            <person name="Markowitz V."/>
            <person name="Cheng J.-F."/>
            <person name="Hugenholtz P."/>
            <person name="Woyke T."/>
            <person name="Wu D."/>
            <person name="Verbarg S."/>
            <person name="Frueling A."/>
            <person name="Brambilla E."/>
            <person name="Klenk H.-P."/>
            <person name="Eisen J.A."/>
        </authorList>
    </citation>
    <scope>NUCLEOTIDE SEQUENCE</scope>
    <source>
        <strain>DSM 1100</strain>
    </source>
</reference>